<dbReference type="SUPFAM" id="SSF52058">
    <property type="entry name" value="L domain-like"/>
    <property type="match status" value="1"/>
</dbReference>
<dbReference type="PANTHER" id="PTHR33463">
    <property type="entry name" value="NB-ARC DOMAIN-CONTAINING PROTEIN-RELATED"/>
    <property type="match status" value="1"/>
</dbReference>
<dbReference type="Pfam" id="PF23247">
    <property type="entry name" value="LRR_RPS2"/>
    <property type="match status" value="2"/>
</dbReference>
<dbReference type="InterPro" id="IPR050905">
    <property type="entry name" value="Plant_NBS-LRR"/>
</dbReference>
<proteinExistence type="predicted"/>
<evidence type="ECO:0000259" key="2">
    <source>
        <dbReference type="Pfam" id="PF23247"/>
    </source>
</evidence>
<dbReference type="AlphaFoldDB" id="A0AAD7LA67"/>
<gene>
    <name evidence="3" type="ORF">O6P43_025957</name>
</gene>
<evidence type="ECO:0000313" key="4">
    <source>
        <dbReference type="Proteomes" id="UP001163823"/>
    </source>
</evidence>
<name>A0AAD7LA67_QUISA</name>
<evidence type="ECO:0000313" key="3">
    <source>
        <dbReference type="EMBL" id="KAJ7954369.1"/>
    </source>
</evidence>
<organism evidence="3 4">
    <name type="scientific">Quillaja saponaria</name>
    <name type="common">Soap bark tree</name>
    <dbReference type="NCBI Taxonomy" id="32244"/>
    <lineage>
        <taxon>Eukaryota</taxon>
        <taxon>Viridiplantae</taxon>
        <taxon>Streptophyta</taxon>
        <taxon>Embryophyta</taxon>
        <taxon>Tracheophyta</taxon>
        <taxon>Spermatophyta</taxon>
        <taxon>Magnoliopsida</taxon>
        <taxon>eudicotyledons</taxon>
        <taxon>Gunneridae</taxon>
        <taxon>Pentapetalae</taxon>
        <taxon>rosids</taxon>
        <taxon>fabids</taxon>
        <taxon>Fabales</taxon>
        <taxon>Quillajaceae</taxon>
        <taxon>Quillaja</taxon>
    </lineage>
</organism>
<dbReference type="Proteomes" id="UP001163823">
    <property type="component" value="Chromosome 10"/>
</dbReference>
<sequence>MREVKVLCLSKMMLISSPPCIFHGLKSLRALYLYECILEDIAIVGELKNLEILSVHQSGIKQLPSEIGRLRRLKMLVLKHCTSLKVIPPRVISNLICLEELDMEGSFTNWEVEARCNTKSCNASLAELNELPNKRSLCISIPYSETLSTGMIFSFFEKLQRFKIDMGQRSFYPFNSLYHYPQNLVLKSWTWIGYRGLENGIRMLVEKVQTLELNAVNGVKNVFHDLNAKGFPNLEVLYLRDLNNLVHICRGPFTEESFCKLRIVRVSKCERLKNVFPFSMRKVIRQLVEISVSNCKSMEEIVSSEREAENLEPELDDINEFTQLRYLKMVDLPALISFCSMEMISSTSQGINEKLTNATEIKEIDVARKYENSLPLFSDKVLFPNLEILKLRGMERKIWDHQIPANFFSKLKLLVVINCHKLVTIFSSDLARNFQSLETLTVRNCILVEEIFYFQEQRDGKTLARGIPCHLKYLRLEKLPKLKHICNGNHKGVLRIFQDLKDVEVRECENLNYIFPASLAKYLGQLERLEIISSGIT</sequence>
<comment type="caution">
    <text evidence="3">The sequence shown here is derived from an EMBL/GenBank/DDBJ whole genome shotgun (WGS) entry which is preliminary data.</text>
</comment>
<dbReference type="EMBL" id="JARAOO010000010">
    <property type="protein sequence ID" value="KAJ7954369.1"/>
    <property type="molecule type" value="Genomic_DNA"/>
</dbReference>
<dbReference type="InterPro" id="IPR057135">
    <property type="entry name" value="At4g27190-like_LRR"/>
</dbReference>
<dbReference type="InterPro" id="IPR032675">
    <property type="entry name" value="LRR_dom_sf"/>
</dbReference>
<reference evidence="3" key="1">
    <citation type="journal article" date="2023" name="Science">
        <title>Elucidation of the pathway for biosynthesis of saponin adjuvants from the soapbark tree.</title>
        <authorList>
            <person name="Reed J."/>
            <person name="Orme A."/>
            <person name="El-Demerdash A."/>
            <person name="Owen C."/>
            <person name="Martin L.B.B."/>
            <person name="Misra R.C."/>
            <person name="Kikuchi S."/>
            <person name="Rejzek M."/>
            <person name="Martin A.C."/>
            <person name="Harkess A."/>
            <person name="Leebens-Mack J."/>
            <person name="Louveau T."/>
            <person name="Stephenson M.J."/>
            <person name="Osbourn A."/>
        </authorList>
    </citation>
    <scope>NUCLEOTIDE SEQUENCE</scope>
    <source>
        <strain evidence="3">S10</strain>
    </source>
</reference>
<accession>A0AAD7LA67</accession>
<dbReference type="PANTHER" id="PTHR33463:SF204">
    <property type="entry name" value="NB-ARC DOMAIN-CONTAINING PROTEIN"/>
    <property type="match status" value="1"/>
</dbReference>
<keyword evidence="4" id="KW-1185">Reference proteome</keyword>
<protein>
    <submittedName>
        <fullName evidence="3">Disease resistance protein</fullName>
    </submittedName>
</protein>
<evidence type="ECO:0000256" key="1">
    <source>
        <dbReference type="ARBA" id="ARBA00022821"/>
    </source>
</evidence>
<feature type="domain" description="Disease resistance protein At4g27190-like leucine-rich repeats" evidence="2">
    <location>
        <begin position="390"/>
        <end position="533"/>
    </location>
</feature>
<keyword evidence="1" id="KW-0611">Plant defense</keyword>
<dbReference type="KEGG" id="qsa:O6P43_025957"/>
<feature type="domain" description="Disease resistance protein At4g27190-like leucine-rich repeats" evidence="2">
    <location>
        <begin position="235"/>
        <end position="340"/>
    </location>
</feature>
<dbReference type="SUPFAM" id="SSF52047">
    <property type="entry name" value="RNI-like"/>
    <property type="match status" value="1"/>
</dbReference>
<dbReference type="Gene3D" id="3.80.10.10">
    <property type="entry name" value="Ribonuclease Inhibitor"/>
    <property type="match status" value="2"/>
</dbReference>